<evidence type="ECO:0000313" key="1">
    <source>
        <dbReference type="EMBL" id="GAI18361.1"/>
    </source>
</evidence>
<reference evidence="1" key="1">
    <citation type="journal article" date="2014" name="Front. Microbiol.">
        <title>High frequency of phylogenetically diverse reductive dehalogenase-homologous genes in deep subseafloor sedimentary metagenomes.</title>
        <authorList>
            <person name="Kawai M."/>
            <person name="Futagami T."/>
            <person name="Toyoda A."/>
            <person name="Takaki Y."/>
            <person name="Nishi S."/>
            <person name="Hori S."/>
            <person name="Arai W."/>
            <person name="Tsubouchi T."/>
            <person name="Morono Y."/>
            <person name="Uchiyama I."/>
            <person name="Ito T."/>
            <person name="Fujiyama A."/>
            <person name="Inagaki F."/>
            <person name="Takami H."/>
        </authorList>
    </citation>
    <scope>NUCLEOTIDE SEQUENCE</scope>
    <source>
        <strain evidence="1">Expedition CK06-06</strain>
    </source>
</reference>
<proteinExistence type="predicted"/>
<gene>
    <name evidence="1" type="ORF">S06H3_36427</name>
</gene>
<sequence length="75" mass="8540">RPGSVPPADRISNNPEDLFGYWIDFVHLNGYQMKILESEELRNGIAFSWYNVISVDPCDSEGNYFEEFVRPSPGG</sequence>
<name>X1MJW3_9ZZZZ</name>
<accession>X1MJW3</accession>
<comment type="caution">
    <text evidence="1">The sequence shown here is derived from an EMBL/GenBank/DDBJ whole genome shotgun (WGS) entry which is preliminary data.</text>
</comment>
<protein>
    <submittedName>
        <fullName evidence="1">Uncharacterized protein</fullName>
    </submittedName>
</protein>
<dbReference type="AlphaFoldDB" id="X1MJW3"/>
<feature type="non-terminal residue" evidence="1">
    <location>
        <position position="1"/>
    </location>
</feature>
<organism evidence="1">
    <name type="scientific">marine sediment metagenome</name>
    <dbReference type="NCBI Taxonomy" id="412755"/>
    <lineage>
        <taxon>unclassified sequences</taxon>
        <taxon>metagenomes</taxon>
        <taxon>ecological metagenomes</taxon>
    </lineage>
</organism>
<dbReference type="EMBL" id="BARV01022064">
    <property type="protein sequence ID" value="GAI18361.1"/>
    <property type="molecule type" value="Genomic_DNA"/>
</dbReference>